<dbReference type="OrthoDB" id="2424110at2759"/>
<dbReference type="Proteomes" id="UP000789759">
    <property type="component" value="Unassembled WGS sequence"/>
</dbReference>
<organism evidence="1 2">
    <name type="scientific">Cetraspora pellucida</name>
    <dbReference type="NCBI Taxonomy" id="1433469"/>
    <lineage>
        <taxon>Eukaryota</taxon>
        <taxon>Fungi</taxon>
        <taxon>Fungi incertae sedis</taxon>
        <taxon>Mucoromycota</taxon>
        <taxon>Glomeromycotina</taxon>
        <taxon>Glomeromycetes</taxon>
        <taxon>Diversisporales</taxon>
        <taxon>Gigasporaceae</taxon>
        <taxon>Cetraspora</taxon>
    </lineage>
</organism>
<dbReference type="EMBL" id="CAJVQA010002222">
    <property type="protein sequence ID" value="CAG8540774.1"/>
    <property type="molecule type" value="Genomic_DNA"/>
</dbReference>
<evidence type="ECO:0000313" key="2">
    <source>
        <dbReference type="Proteomes" id="UP000789759"/>
    </source>
</evidence>
<dbReference type="AlphaFoldDB" id="A0A9N9FJC6"/>
<evidence type="ECO:0000313" key="1">
    <source>
        <dbReference type="EMBL" id="CAG8540774.1"/>
    </source>
</evidence>
<proteinExistence type="predicted"/>
<accession>A0A9N9FJC6</accession>
<keyword evidence="2" id="KW-1185">Reference proteome</keyword>
<protein>
    <submittedName>
        <fullName evidence="1">12119_t:CDS:1</fullName>
    </submittedName>
</protein>
<gene>
    <name evidence="1" type="ORF">CPELLU_LOCUS4288</name>
</gene>
<sequence>MTASEKRVMDSQSVMQKNSKTGLPSIKLFLIDIDKATKYASSCFCGYHPDKPKWAFVRYMYGVIASDPRALYYENIRFKYILPEKISSIKSFSPERSTIIVFEDLLIIHENLSHLLIFNEGSSYQDVSKIIGRYADDIKNASMVINSYLRKNKFIVFDLTRSEDDLLAIRLRFNTLLDLQKEIELH</sequence>
<reference evidence="1" key="1">
    <citation type="submission" date="2021-06" db="EMBL/GenBank/DDBJ databases">
        <authorList>
            <person name="Kallberg Y."/>
            <person name="Tangrot J."/>
            <person name="Rosling A."/>
        </authorList>
    </citation>
    <scope>NUCLEOTIDE SEQUENCE</scope>
    <source>
        <strain evidence="1">FL966</strain>
    </source>
</reference>
<comment type="caution">
    <text evidence="1">The sequence shown here is derived from an EMBL/GenBank/DDBJ whole genome shotgun (WGS) entry which is preliminary data.</text>
</comment>
<name>A0A9N9FJC6_9GLOM</name>